<dbReference type="PANTHER" id="PTHR30404">
    <property type="entry name" value="N-ACETYLMURAMOYL-L-ALANINE AMIDASE"/>
    <property type="match status" value="1"/>
</dbReference>
<dbReference type="CDD" id="cd02696">
    <property type="entry name" value="MurNAc-LAA"/>
    <property type="match status" value="1"/>
</dbReference>
<feature type="domain" description="HTH cro/C1-type" evidence="5">
    <location>
        <begin position="397"/>
        <end position="415"/>
    </location>
</feature>
<evidence type="ECO:0000259" key="6">
    <source>
        <dbReference type="PROSITE" id="PS51782"/>
    </source>
</evidence>
<dbReference type="Proteomes" id="UP001143362">
    <property type="component" value="Unassembled WGS sequence"/>
</dbReference>
<dbReference type="Pfam" id="PF01520">
    <property type="entry name" value="Amidase_3"/>
    <property type="match status" value="1"/>
</dbReference>
<dbReference type="PROSITE" id="PS50943">
    <property type="entry name" value="HTH_CROC1"/>
    <property type="match status" value="1"/>
</dbReference>
<dbReference type="InterPro" id="IPR050695">
    <property type="entry name" value="N-acetylmuramoyl_amidase_3"/>
</dbReference>
<evidence type="ECO:0000256" key="3">
    <source>
        <dbReference type="ARBA" id="ARBA00022801"/>
    </source>
</evidence>
<dbReference type="Pfam" id="PF01476">
    <property type="entry name" value="LysM"/>
    <property type="match status" value="1"/>
</dbReference>
<dbReference type="PROSITE" id="PS51782">
    <property type="entry name" value="LYSM"/>
    <property type="match status" value="1"/>
</dbReference>
<evidence type="ECO:0000313" key="8">
    <source>
        <dbReference type="Proteomes" id="UP001143362"/>
    </source>
</evidence>
<evidence type="ECO:0000259" key="5">
    <source>
        <dbReference type="PROSITE" id="PS50943"/>
    </source>
</evidence>
<dbReference type="EMBL" id="SHNN01000004">
    <property type="protein sequence ID" value="MCX2982727.1"/>
    <property type="molecule type" value="Genomic_DNA"/>
</dbReference>
<dbReference type="Gene3D" id="3.40.630.40">
    <property type="entry name" value="Zn-dependent exopeptidases"/>
    <property type="match status" value="1"/>
</dbReference>
<dbReference type="InterPro" id="IPR018392">
    <property type="entry name" value="LysM"/>
</dbReference>
<evidence type="ECO:0000313" key="7">
    <source>
        <dbReference type="EMBL" id="MCX2982727.1"/>
    </source>
</evidence>
<gene>
    <name evidence="7" type="ORF">EYC98_17835</name>
</gene>
<accession>A0ABT3TN53</accession>
<dbReference type="CDD" id="cd00118">
    <property type="entry name" value="LysM"/>
    <property type="match status" value="1"/>
</dbReference>
<comment type="caution">
    <text evidence="7">The sequence shown here is derived from an EMBL/GenBank/DDBJ whole genome shotgun (WGS) entry which is preliminary data.</text>
</comment>
<keyword evidence="8" id="KW-1185">Reference proteome</keyword>
<dbReference type="Gene3D" id="3.10.350.10">
    <property type="entry name" value="LysM domain"/>
    <property type="match status" value="1"/>
</dbReference>
<reference evidence="7" key="1">
    <citation type="submission" date="2019-02" db="EMBL/GenBank/DDBJ databases">
        <authorList>
            <person name="Li S.-H."/>
        </authorList>
    </citation>
    <scope>NUCLEOTIDE SEQUENCE</scope>
    <source>
        <strain evidence="7">IMCC14734</strain>
    </source>
</reference>
<organism evidence="7 8">
    <name type="scientific">Candidatus Litorirhabdus singularis</name>
    <dbReference type="NCBI Taxonomy" id="2518993"/>
    <lineage>
        <taxon>Bacteria</taxon>
        <taxon>Pseudomonadati</taxon>
        <taxon>Pseudomonadota</taxon>
        <taxon>Gammaproteobacteria</taxon>
        <taxon>Cellvibrionales</taxon>
        <taxon>Halieaceae</taxon>
        <taxon>Candidatus Litorirhabdus</taxon>
    </lineage>
</organism>
<dbReference type="SUPFAM" id="SSF53187">
    <property type="entry name" value="Zn-dependent exopeptidases"/>
    <property type="match status" value="1"/>
</dbReference>
<dbReference type="InterPro" id="IPR002508">
    <property type="entry name" value="MurNAc-LAA_cat"/>
</dbReference>
<sequence length="437" mass="48095">MLQQLSRLICLLLLAMAAAPTLAIEVLDVRLWRAPDHTRVVFDLSDVVDHKLTQLRGRERIVLDLSGASFVASTAGLELGKTPITGVRHAARNGKDLRIVLDLNEYTKPRSFLLKANEVRGNRLVVDLYDVGKEQARPSVKKSVEDSVRRDIVIAIDAGHGGEDPGASGPRKLREKDVVLAIAREVQRLFERDTGFKPVLIRTGDYYVGLAKRRDLARARQADMLVSVHADAFKNPKAKGTSVYTLSQRGASSTFARFLAERENSADVVGGVSTSDKDDQLAQVLYDMSMSYTLDASRGIGARVLTQMDEISKLHRDRVEQAAFAVLKSPDIPSILVETGFISNPDEARQLGTRSYQRKMARAIHAGVKSWFIEHPPADTLIAWQQKGGAREYVIMSGDTLSEIAQRFNVSVADLRASNKLSGSVIKVGQKLMIPAT</sequence>
<protein>
    <recommendedName>
        <fullName evidence="2">N-acetylmuramoyl-L-alanine amidase</fullName>
        <ecNumber evidence="2">3.5.1.28</ecNumber>
    </recommendedName>
</protein>
<feature type="chain" id="PRO_5046036983" description="N-acetylmuramoyl-L-alanine amidase" evidence="4">
    <location>
        <begin position="24"/>
        <end position="437"/>
    </location>
</feature>
<dbReference type="SMART" id="SM00257">
    <property type="entry name" value="LysM"/>
    <property type="match status" value="1"/>
</dbReference>
<dbReference type="InterPro" id="IPR036779">
    <property type="entry name" value="LysM_dom_sf"/>
</dbReference>
<dbReference type="Gene3D" id="2.60.40.3500">
    <property type="match status" value="1"/>
</dbReference>
<proteinExistence type="predicted"/>
<evidence type="ECO:0000256" key="2">
    <source>
        <dbReference type="ARBA" id="ARBA00011901"/>
    </source>
</evidence>
<dbReference type="SMART" id="SM00646">
    <property type="entry name" value="Ami_3"/>
    <property type="match status" value="1"/>
</dbReference>
<dbReference type="EC" id="3.5.1.28" evidence="2"/>
<dbReference type="Pfam" id="PF11741">
    <property type="entry name" value="AMIN"/>
    <property type="match status" value="1"/>
</dbReference>
<comment type="catalytic activity">
    <reaction evidence="1">
        <text>Hydrolyzes the link between N-acetylmuramoyl residues and L-amino acid residues in certain cell-wall glycopeptides.</text>
        <dbReference type="EC" id="3.5.1.28"/>
    </reaction>
</comment>
<feature type="domain" description="LysM" evidence="6">
    <location>
        <begin position="391"/>
        <end position="434"/>
    </location>
</feature>
<keyword evidence="3" id="KW-0378">Hydrolase</keyword>
<name>A0ABT3TN53_9GAMM</name>
<dbReference type="PANTHER" id="PTHR30404:SF0">
    <property type="entry name" value="N-ACETYLMURAMOYL-L-ALANINE AMIDASE AMIC"/>
    <property type="match status" value="1"/>
</dbReference>
<feature type="signal peptide" evidence="4">
    <location>
        <begin position="1"/>
        <end position="23"/>
    </location>
</feature>
<dbReference type="InterPro" id="IPR001387">
    <property type="entry name" value="Cro/C1-type_HTH"/>
</dbReference>
<evidence type="ECO:0000256" key="4">
    <source>
        <dbReference type="SAM" id="SignalP"/>
    </source>
</evidence>
<keyword evidence="4" id="KW-0732">Signal</keyword>
<evidence type="ECO:0000256" key="1">
    <source>
        <dbReference type="ARBA" id="ARBA00001561"/>
    </source>
</evidence>
<dbReference type="SUPFAM" id="SSF54106">
    <property type="entry name" value="LysM domain"/>
    <property type="match status" value="1"/>
</dbReference>
<dbReference type="InterPro" id="IPR021731">
    <property type="entry name" value="AMIN_dom"/>
</dbReference>